<evidence type="ECO:0000256" key="5">
    <source>
        <dbReference type="SAM" id="MobiDB-lite"/>
    </source>
</evidence>
<keyword evidence="4 6" id="KW-0472">Membrane</keyword>
<feature type="transmembrane region" description="Helical" evidence="6">
    <location>
        <begin position="299"/>
        <end position="320"/>
    </location>
</feature>
<dbReference type="GO" id="GO:0016020">
    <property type="term" value="C:membrane"/>
    <property type="evidence" value="ECO:0007669"/>
    <property type="project" value="UniProtKB-SubCell"/>
</dbReference>
<evidence type="ECO:0000256" key="2">
    <source>
        <dbReference type="ARBA" id="ARBA00022692"/>
    </source>
</evidence>
<evidence type="ECO:0000313" key="8">
    <source>
        <dbReference type="EMBL" id="KXN72041.1"/>
    </source>
</evidence>
<dbReference type="PANTHER" id="PTHR16950">
    <property type="entry name" value="ZINC TRANSPORTER SLC39A7 HISTIDINE-RICH MEMBRANE PROTEIN KE4"/>
    <property type="match status" value="1"/>
</dbReference>
<dbReference type="STRING" id="796925.A0A137PAT6"/>
<feature type="region of interest" description="Disordered" evidence="5">
    <location>
        <begin position="175"/>
        <end position="229"/>
    </location>
</feature>
<feature type="compositionally biased region" description="Basic residues" evidence="5">
    <location>
        <begin position="175"/>
        <end position="187"/>
    </location>
</feature>
<keyword evidence="2 6" id="KW-0812">Transmembrane</keyword>
<feature type="region of interest" description="Disordered" evidence="5">
    <location>
        <begin position="27"/>
        <end position="48"/>
    </location>
</feature>
<organism evidence="8 9">
    <name type="scientific">Conidiobolus coronatus (strain ATCC 28846 / CBS 209.66 / NRRL 28638)</name>
    <name type="common">Delacroixia coronata</name>
    <dbReference type="NCBI Taxonomy" id="796925"/>
    <lineage>
        <taxon>Eukaryota</taxon>
        <taxon>Fungi</taxon>
        <taxon>Fungi incertae sedis</taxon>
        <taxon>Zoopagomycota</taxon>
        <taxon>Entomophthoromycotina</taxon>
        <taxon>Entomophthoromycetes</taxon>
        <taxon>Entomophthorales</taxon>
        <taxon>Ancylistaceae</taxon>
        <taxon>Conidiobolus</taxon>
    </lineage>
</organism>
<keyword evidence="3 6" id="KW-1133">Transmembrane helix</keyword>
<evidence type="ECO:0000313" key="9">
    <source>
        <dbReference type="Proteomes" id="UP000070444"/>
    </source>
</evidence>
<feature type="compositionally biased region" description="Basic and acidic residues" evidence="5">
    <location>
        <begin position="32"/>
        <end position="41"/>
    </location>
</feature>
<feature type="chain" id="PRO_5007294667" evidence="7">
    <location>
        <begin position="23"/>
        <end position="410"/>
    </location>
</feature>
<dbReference type="PANTHER" id="PTHR16950:SF16">
    <property type="entry name" value="ZINC TRANSPORTER ZIP13"/>
    <property type="match status" value="1"/>
</dbReference>
<sequence length="410" mass="44457">MIKKIQYISVCALLFGVSLVAAHGHHHHHHHGDKEATDGHGHEHHHHHHNSQESFANFPLVQTLFASDSPKVLAFLATFYISVVPNLFLLFVPANISTSKLNILVSFAVGGLLGDVFLHLLPHAFVENYNEIASFGHDHVTVKNVITGLGIFAGLVGFFILDKFMRIISGNKGHSHSHGHGHDHSHHAHDSSSKSSSVEAKDNSNLRQRKSGEKKSESSAQLDKSEPKSGQQSVKLSAYLNLIADATHNFTDGLAIAASFYVSKSIGITTTIAVFFHEIPHEVGDFAILLQSGFSRYQALGSQFVTAVGAFLGTVAGVLIQEAASSAANSNPPFPAYPWFFWSDLVLPVTAGGFLYIATVSVIPDLLETPDDLTKNGQEPKKSTLIFQTYLELIAALIGVSLMAVVSFYE</sequence>
<evidence type="ECO:0000256" key="7">
    <source>
        <dbReference type="SAM" id="SignalP"/>
    </source>
</evidence>
<dbReference type="GO" id="GO:0006882">
    <property type="term" value="P:intracellular zinc ion homeostasis"/>
    <property type="evidence" value="ECO:0007669"/>
    <property type="project" value="TreeGrafter"/>
</dbReference>
<name>A0A137PAT6_CONC2</name>
<feature type="transmembrane region" description="Helical" evidence="6">
    <location>
        <begin position="72"/>
        <end position="94"/>
    </location>
</feature>
<feature type="compositionally biased region" description="Basic and acidic residues" evidence="5">
    <location>
        <begin position="199"/>
        <end position="227"/>
    </location>
</feature>
<dbReference type="GO" id="GO:0005385">
    <property type="term" value="F:zinc ion transmembrane transporter activity"/>
    <property type="evidence" value="ECO:0007669"/>
    <property type="project" value="TreeGrafter"/>
</dbReference>
<dbReference type="AlphaFoldDB" id="A0A137PAT6"/>
<reference evidence="8 9" key="1">
    <citation type="journal article" date="2015" name="Genome Biol. Evol.">
        <title>Phylogenomic analyses indicate that early fungi evolved digesting cell walls of algal ancestors of land plants.</title>
        <authorList>
            <person name="Chang Y."/>
            <person name="Wang S."/>
            <person name="Sekimoto S."/>
            <person name="Aerts A.L."/>
            <person name="Choi C."/>
            <person name="Clum A."/>
            <person name="LaButti K.M."/>
            <person name="Lindquist E.A."/>
            <person name="Yee Ngan C."/>
            <person name="Ohm R.A."/>
            <person name="Salamov A.A."/>
            <person name="Grigoriev I.V."/>
            <person name="Spatafora J.W."/>
            <person name="Berbee M.L."/>
        </authorList>
    </citation>
    <scope>NUCLEOTIDE SEQUENCE [LARGE SCALE GENOMIC DNA]</scope>
    <source>
        <strain evidence="8 9">NRRL 28638</strain>
    </source>
</reference>
<comment type="subcellular location">
    <subcellularLocation>
        <location evidence="1">Membrane</location>
        <topology evidence="1">Multi-pass membrane protein</topology>
    </subcellularLocation>
</comment>
<dbReference type="EMBL" id="KQ964461">
    <property type="protein sequence ID" value="KXN72041.1"/>
    <property type="molecule type" value="Genomic_DNA"/>
</dbReference>
<evidence type="ECO:0000256" key="1">
    <source>
        <dbReference type="ARBA" id="ARBA00004141"/>
    </source>
</evidence>
<gene>
    <name evidence="8" type="ORF">CONCODRAFT_78003</name>
</gene>
<keyword evidence="7" id="KW-0732">Signal</keyword>
<keyword evidence="9" id="KW-1185">Reference proteome</keyword>
<accession>A0A137PAT6</accession>
<evidence type="ECO:0000256" key="6">
    <source>
        <dbReference type="SAM" id="Phobius"/>
    </source>
</evidence>
<proteinExistence type="predicted"/>
<evidence type="ECO:0000256" key="3">
    <source>
        <dbReference type="ARBA" id="ARBA00022989"/>
    </source>
</evidence>
<dbReference type="OrthoDB" id="200954at2759"/>
<feature type="transmembrane region" description="Helical" evidence="6">
    <location>
        <begin position="141"/>
        <end position="161"/>
    </location>
</feature>
<dbReference type="OMA" id="IWLHSIG"/>
<dbReference type="InterPro" id="IPR003689">
    <property type="entry name" value="ZIP"/>
</dbReference>
<dbReference type="Proteomes" id="UP000070444">
    <property type="component" value="Unassembled WGS sequence"/>
</dbReference>
<feature type="signal peptide" evidence="7">
    <location>
        <begin position="1"/>
        <end position="22"/>
    </location>
</feature>
<feature type="transmembrane region" description="Helical" evidence="6">
    <location>
        <begin position="385"/>
        <end position="409"/>
    </location>
</feature>
<dbReference type="Pfam" id="PF02535">
    <property type="entry name" value="Zip"/>
    <property type="match status" value="1"/>
</dbReference>
<feature type="transmembrane region" description="Helical" evidence="6">
    <location>
        <begin position="340"/>
        <end position="364"/>
    </location>
</feature>
<protein>
    <submittedName>
        <fullName evidence="8">Zinc/iron permease</fullName>
    </submittedName>
</protein>
<evidence type="ECO:0000256" key="4">
    <source>
        <dbReference type="ARBA" id="ARBA00023136"/>
    </source>
</evidence>
<feature type="transmembrane region" description="Helical" evidence="6">
    <location>
        <begin position="101"/>
        <end position="121"/>
    </location>
</feature>